<dbReference type="Gene3D" id="3.30.300.30">
    <property type="match status" value="1"/>
</dbReference>
<dbReference type="PANTHER" id="PTHR43201">
    <property type="entry name" value="ACYL-COA SYNTHETASE"/>
    <property type="match status" value="1"/>
</dbReference>
<gene>
    <name evidence="8" type="ORF">COA17_03000</name>
</gene>
<organism evidence="8 9">
    <name type="scientific">Sphingomonas ginsenosidimutans</name>
    <dbReference type="NCBI Taxonomy" id="862134"/>
    <lineage>
        <taxon>Bacteria</taxon>
        <taxon>Pseudomonadati</taxon>
        <taxon>Pseudomonadota</taxon>
        <taxon>Alphaproteobacteria</taxon>
        <taxon>Sphingomonadales</taxon>
        <taxon>Sphingomonadaceae</taxon>
        <taxon>Sphingomonas</taxon>
    </lineage>
</organism>
<evidence type="ECO:0000259" key="7">
    <source>
        <dbReference type="Pfam" id="PF13193"/>
    </source>
</evidence>
<name>A0A2A4I4P1_9SPHN</name>
<dbReference type="InterPro" id="IPR000873">
    <property type="entry name" value="AMP-dep_synth/lig_dom"/>
</dbReference>
<keyword evidence="2 8" id="KW-0436">Ligase</keyword>
<evidence type="ECO:0000259" key="6">
    <source>
        <dbReference type="Pfam" id="PF00501"/>
    </source>
</evidence>
<comment type="catalytic activity">
    <reaction evidence="3">
        <text>3-(methylsulfanyl)propanoate + ATP + CoA = 3-(methylsulfanyl)propanoyl-CoA + AMP + diphosphate</text>
        <dbReference type="Rhea" id="RHEA:43052"/>
        <dbReference type="ChEBI" id="CHEBI:30616"/>
        <dbReference type="ChEBI" id="CHEBI:33019"/>
        <dbReference type="ChEBI" id="CHEBI:49016"/>
        <dbReference type="ChEBI" id="CHEBI:57287"/>
        <dbReference type="ChEBI" id="CHEBI:82815"/>
        <dbReference type="ChEBI" id="CHEBI:456215"/>
        <dbReference type="EC" id="6.2.1.44"/>
    </reaction>
    <physiologicalReaction direction="left-to-right" evidence="3">
        <dbReference type="Rhea" id="RHEA:43053"/>
    </physiologicalReaction>
</comment>
<reference evidence="8 9" key="1">
    <citation type="submission" date="2017-09" db="EMBL/GenBank/DDBJ databases">
        <title>Sphingomonas ginsenosidimutans KACC 14949, whole genome shotgun sequence.</title>
        <authorList>
            <person name="Feng G."/>
            <person name="Zhu H."/>
        </authorList>
    </citation>
    <scope>NUCLEOTIDE SEQUENCE [LARGE SCALE GENOMIC DNA]</scope>
    <source>
        <strain evidence="8 9">KACC 14949</strain>
    </source>
</reference>
<dbReference type="FunFam" id="3.30.300.30:FF:000008">
    <property type="entry name" value="2,3-dihydroxybenzoate-AMP ligase"/>
    <property type="match status" value="1"/>
</dbReference>
<dbReference type="Pfam" id="PF00501">
    <property type="entry name" value="AMP-binding"/>
    <property type="match status" value="1"/>
</dbReference>
<comment type="caution">
    <text evidence="8">The sequence shown here is derived from an EMBL/GenBank/DDBJ whole genome shotgun (WGS) entry which is preliminary data.</text>
</comment>
<evidence type="ECO:0000313" key="9">
    <source>
        <dbReference type="Proteomes" id="UP000218784"/>
    </source>
</evidence>
<dbReference type="Proteomes" id="UP000218784">
    <property type="component" value="Unassembled WGS sequence"/>
</dbReference>
<dbReference type="EMBL" id="NWVD01000001">
    <property type="protein sequence ID" value="PCG10915.1"/>
    <property type="molecule type" value="Genomic_DNA"/>
</dbReference>
<dbReference type="PANTHER" id="PTHR43201:SF32">
    <property type="entry name" value="2-SUCCINYLBENZOATE--COA LIGASE, CHLOROPLASTIC_PEROXISOMAL"/>
    <property type="match status" value="1"/>
</dbReference>
<proteinExistence type="inferred from homology"/>
<dbReference type="NCBIfam" id="NF004837">
    <property type="entry name" value="PRK06187.1"/>
    <property type="match status" value="1"/>
</dbReference>
<evidence type="ECO:0000256" key="5">
    <source>
        <dbReference type="ARBA" id="ARBA00067668"/>
    </source>
</evidence>
<dbReference type="SUPFAM" id="SSF56801">
    <property type="entry name" value="Acetyl-CoA synthetase-like"/>
    <property type="match status" value="1"/>
</dbReference>
<dbReference type="CDD" id="cd17631">
    <property type="entry name" value="FACL_FadD13-like"/>
    <property type="match status" value="1"/>
</dbReference>
<dbReference type="EC" id="6.2.1.44" evidence="4"/>
<evidence type="ECO:0000256" key="1">
    <source>
        <dbReference type="ARBA" id="ARBA00006432"/>
    </source>
</evidence>
<dbReference type="Pfam" id="PF13193">
    <property type="entry name" value="AMP-binding_C"/>
    <property type="match status" value="1"/>
</dbReference>
<dbReference type="PROSITE" id="PS00455">
    <property type="entry name" value="AMP_BINDING"/>
    <property type="match status" value="1"/>
</dbReference>
<feature type="domain" description="AMP-dependent synthetase/ligase" evidence="6">
    <location>
        <begin position="9"/>
        <end position="368"/>
    </location>
</feature>
<dbReference type="InterPro" id="IPR020845">
    <property type="entry name" value="AMP-binding_CS"/>
</dbReference>
<evidence type="ECO:0000256" key="4">
    <source>
        <dbReference type="ARBA" id="ARBA00066616"/>
    </source>
</evidence>
<dbReference type="GO" id="GO:0031956">
    <property type="term" value="F:medium-chain fatty acid-CoA ligase activity"/>
    <property type="evidence" value="ECO:0007669"/>
    <property type="project" value="TreeGrafter"/>
</dbReference>
<dbReference type="InterPro" id="IPR025110">
    <property type="entry name" value="AMP-bd_C"/>
</dbReference>
<feature type="domain" description="AMP-binding enzyme C-terminal" evidence="7">
    <location>
        <begin position="418"/>
        <end position="491"/>
    </location>
</feature>
<dbReference type="Gene3D" id="3.40.50.12780">
    <property type="entry name" value="N-terminal domain of ligase-like"/>
    <property type="match status" value="1"/>
</dbReference>
<dbReference type="InterPro" id="IPR045851">
    <property type="entry name" value="AMP-bd_C_sf"/>
</dbReference>
<protein>
    <recommendedName>
        <fullName evidence="5">3-methylmercaptopropionyl-CoA ligase</fullName>
        <ecNumber evidence="4">6.2.1.44</ecNumber>
    </recommendedName>
</protein>
<evidence type="ECO:0000256" key="3">
    <source>
        <dbReference type="ARBA" id="ARBA00051915"/>
    </source>
</evidence>
<dbReference type="GO" id="GO:0006631">
    <property type="term" value="P:fatty acid metabolic process"/>
    <property type="evidence" value="ECO:0007669"/>
    <property type="project" value="TreeGrafter"/>
</dbReference>
<dbReference type="AlphaFoldDB" id="A0A2A4I4P1"/>
<keyword evidence="9" id="KW-1185">Reference proteome</keyword>
<dbReference type="InterPro" id="IPR042099">
    <property type="entry name" value="ANL_N_sf"/>
</dbReference>
<sequence>MHLTQPLHRALREGADRIATIDGTRVRRWHEVVGRVRRVATVLAGRGVEPGDRVALLAPNGDVFVDLLFGTAWAGGVLVPINTRWSAAEIAHALADSAPRVLVIDHGFLPLLPAIRDAMPQLPPVIVSGAVAEGFDDLDRLVAAAAEADERLRHGDDLAALLYTGGTTGASKGVMLSHRALLTYAMCLAGSGESAPGACMLHTAPLFHVGALSGLLASLLNRARHVFLPAFDAGAVIAAIAEHRVSDLFLVPTMLQALLDHPAFGQHDLSCVERVYYGAAPIAPALMDRAIAAMPRVGFVQGYGMTETSGSVALLQPSDHRHAAHVRSNGRAVMAIEMRIVDADDREVPAGTHGEIVVRGDAVMRGYWNRPDETAAALRGGWMHTGDVGWMDADGYVHVVDRLKDMILTGGENVFSIEVESALSHHPAVAQCAVVGRPDDRWGETVHAIVVLRAPATADDLIEHCRDRIARYKCPRSIEFRTQLPLSSAGKILKAQLREHARNGA</sequence>
<evidence type="ECO:0000256" key="2">
    <source>
        <dbReference type="ARBA" id="ARBA00022598"/>
    </source>
</evidence>
<evidence type="ECO:0000313" key="8">
    <source>
        <dbReference type="EMBL" id="PCG10915.1"/>
    </source>
</evidence>
<comment type="similarity">
    <text evidence="1">Belongs to the ATP-dependent AMP-binding enzyme family.</text>
</comment>
<accession>A0A2A4I4P1</accession>